<proteinExistence type="predicted"/>
<dbReference type="InterPro" id="IPR038717">
    <property type="entry name" value="Tc1-like_DDE_dom"/>
</dbReference>
<comment type="caution">
    <text evidence="2">The sequence shown here is derived from an EMBL/GenBank/DDBJ whole genome shotgun (WGS) entry which is preliminary data.</text>
</comment>
<dbReference type="Proteomes" id="UP001566132">
    <property type="component" value="Unassembled WGS sequence"/>
</dbReference>
<dbReference type="EMBL" id="JBDJPC010000016">
    <property type="protein sequence ID" value="KAL1488073.1"/>
    <property type="molecule type" value="Genomic_DNA"/>
</dbReference>
<accession>A0ABD1E085</accession>
<name>A0ABD1E085_HYPHA</name>
<dbReference type="Gene3D" id="3.30.420.10">
    <property type="entry name" value="Ribonuclease H-like superfamily/Ribonuclease H"/>
    <property type="match status" value="1"/>
</dbReference>
<protein>
    <recommendedName>
        <fullName evidence="1">Tc1-like transposase DDE domain-containing protein</fullName>
    </recommendedName>
</protein>
<dbReference type="PANTHER" id="PTHR47326:SF1">
    <property type="entry name" value="HTH PSQ-TYPE DOMAIN-CONTAINING PROTEIN"/>
    <property type="match status" value="1"/>
</dbReference>
<dbReference type="Pfam" id="PF13358">
    <property type="entry name" value="DDE_3"/>
    <property type="match status" value="1"/>
</dbReference>
<dbReference type="InterPro" id="IPR036397">
    <property type="entry name" value="RNaseH_sf"/>
</dbReference>
<gene>
    <name evidence="2" type="ORF">ABEB36_015441</name>
</gene>
<sequence>MASGGVSFNARTELVFIQNGTLNAHRYLTEVLEVHAVPFMMTLGENATFMHDNARPHTARMVNDYLDEVQITRFVWPARSPDLNPIEHVWDEIKRRLRKHVPAPRNSRELREMVVQEWNNLPQHVIQNLIRSMPRRLQAVIAARGGNTRY</sequence>
<evidence type="ECO:0000313" key="2">
    <source>
        <dbReference type="EMBL" id="KAL1488073.1"/>
    </source>
</evidence>
<feature type="domain" description="Tc1-like transposase DDE" evidence="1">
    <location>
        <begin position="43"/>
        <end position="103"/>
    </location>
</feature>
<keyword evidence="3" id="KW-1185">Reference proteome</keyword>
<evidence type="ECO:0000313" key="3">
    <source>
        <dbReference type="Proteomes" id="UP001566132"/>
    </source>
</evidence>
<dbReference type="SUPFAM" id="SSF53098">
    <property type="entry name" value="Ribonuclease H-like"/>
    <property type="match status" value="1"/>
</dbReference>
<reference evidence="2 3" key="1">
    <citation type="submission" date="2024-05" db="EMBL/GenBank/DDBJ databases">
        <title>Genetic variation in Jamaican populations of the coffee berry borer (Hypothenemus hampei).</title>
        <authorList>
            <person name="Errbii M."/>
            <person name="Myrie A."/>
        </authorList>
    </citation>
    <scope>NUCLEOTIDE SEQUENCE [LARGE SCALE GENOMIC DNA]</scope>
    <source>
        <strain evidence="2">JA-Hopewell-2020-01-JO</strain>
        <tissue evidence="2">Whole body</tissue>
    </source>
</reference>
<evidence type="ECO:0000259" key="1">
    <source>
        <dbReference type="Pfam" id="PF13358"/>
    </source>
</evidence>
<dbReference type="AlphaFoldDB" id="A0ABD1E085"/>
<dbReference type="InterPro" id="IPR012337">
    <property type="entry name" value="RNaseH-like_sf"/>
</dbReference>
<organism evidence="2 3">
    <name type="scientific">Hypothenemus hampei</name>
    <name type="common">Coffee berry borer</name>
    <dbReference type="NCBI Taxonomy" id="57062"/>
    <lineage>
        <taxon>Eukaryota</taxon>
        <taxon>Metazoa</taxon>
        <taxon>Ecdysozoa</taxon>
        <taxon>Arthropoda</taxon>
        <taxon>Hexapoda</taxon>
        <taxon>Insecta</taxon>
        <taxon>Pterygota</taxon>
        <taxon>Neoptera</taxon>
        <taxon>Endopterygota</taxon>
        <taxon>Coleoptera</taxon>
        <taxon>Polyphaga</taxon>
        <taxon>Cucujiformia</taxon>
        <taxon>Curculionidae</taxon>
        <taxon>Scolytinae</taxon>
        <taxon>Hypothenemus</taxon>
    </lineage>
</organism>
<dbReference type="PANTHER" id="PTHR47326">
    <property type="entry name" value="TRANSPOSABLE ELEMENT TC3 TRANSPOSASE-LIKE PROTEIN"/>
    <property type="match status" value="1"/>
</dbReference>